<keyword evidence="2" id="KW-0378">Hydrolase</keyword>
<dbReference type="InterPro" id="IPR006500">
    <property type="entry name" value="Helicase_put_C_phage/plasmid"/>
</dbReference>
<evidence type="ECO:0000259" key="4">
    <source>
        <dbReference type="PROSITE" id="PS51206"/>
    </source>
</evidence>
<dbReference type="InterPro" id="IPR027417">
    <property type="entry name" value="P-loop_NTPase"/>
</dbReference>
<gene>
    <name evidence="5" type="ORF">BO223_08260</name>
</gene>
<comment type="caution">
    <text evidence="5">The sequence shown here is derived from an EMBL/GenBank/DDBJ whole genome shotgun (WGS) entry which is preliminary data.</text>
</comment>
<evidence type="ECO:0000256" key="3">
    <source>
        <dbReference type="ARBA" id="ARBA00022840"/>
    </source>
</evidence>
<reference evidence="5 6" key="1">
    <citation type="submission" date="2016-11" db="EMBL/GenBank/DDBJ databases">
        <title>Description of two novel members of the family Erysipelotrichaceae: Ileibacterium lipovorans gen. nov., sp. nov. and Dubosiella newyorkensis, gen. nov., sp. nov.</title>
        <authorList>
            <person name="Cox L.M."/>
            <person name="Sohn J."/>
            <person name="Tyrrell K.L."/>
            <person name="Citron D.M."/>
            <person name="Lawson P.A."/>
            <person name="Patel N.B."/>
            <person name="Iizumi T."/>
            <person name="Perez-Perez G.I."/>
            <person name="Goldstein E.J."/>
            <person name="Blaser M.J."/>
        </authorList>
    </citation>
    <scope>NUCLEOTIDE SEQUENCE [LARGE SCALE GENOMIC DNA]</scope>
    <source>
        <strain evidence="5 6">NYU-BL-K8</strain>
    </source>
</reference>
<dbReference type="InterPro" id="IPR051620">
    <property type="entry name" value="ORF904-like_C"/>
</dbReference>
<keyword evidence="3" id="KW-0067">ATP-binding</keyword>
<keyword evidence="1" id="KW-0547">Nucleotide-binding</keyword>
<accession>A0A1Q9YJ65</accession>
<dbReference type="Pfam" id="PF19263">
    <property type="entry name" value="DUF5906"/>
    <property type="match status" value="1"/>
</dbReference>
<dbReference type="Proteomes" id="UP000186758">
    <property type="component" value="Unassembled WGS sequence"/>
</dbReference>
<dbReference type="InterPro" id="IPR014015">
    <property type="entry name" value="Helicase_SF3_DNA-vir"/>
</dbReference>
<organism evidence="5 6">
    <name type="scientific">Faecalibaculum rodentium</name>
    <dbReference type="NCBI Taxonomy" id="1702221"/>
    <lineage>
        <taxon>Bacteria</taxon>
        <taxon>Bacillati</taxon>
        <taxon>Bacillota</taxon>
        <taxon>Erysipelotrichia</taxon>
        <taxon>Erysipelotrichales</taxon>
        <taxon>Erysipelotrichaceae</taxon>
        <taxon>Faecalibaculum</taxon>
    </lineage>
</organism>
<dbReference type="InterPro" id="IPR014818">
    <property type="entry name" value="Phage/plasmid_primase_P4_C"/>
</dbReference>
<evidence type="ECO:0000313" key="6">
    <source>
        <dbReference type="Proteomes" id="UP000186758"/>
    </source>
</evidence>
<dbReference type="AlphaFoldDB" id="A0A1Q9YJ65"/>
<dbReference type="SUPFAM" id="SSF52540">
    <property type="entry name" value="P-loop containing nucleoside triphosphate hydrolases"/>
    <property type="match status" value="1"/>
</dbReference>
<dbReference type="Pfam" id="PF08706">
    <property type="entry name" value="D5_N"/>
    <property type="match status" value="1"/>
</dbReference>
<name>A0A1Q9YJ65_9FIRM</name>
<dbReference type="PANTHER" id="PTHR35372">
    <property type="entry name" value="ATP BINDING PROTEIN-RELATED"/>
    <property type="match status" value="1"/>
</dbReference>
<dbReference type="NCBIfam" id="TIGR01613">
    <property type="entry name" value="primase_Cterm"/>
    <property type="match status" value="1"/>
</dbReference>
<dbReference type="SMART" id="SM00942">
    <property type="entry name" value="PriCT_1"/>
    <property type="match status" value="1"/>
</dbReference>
<dbReference type="GO" id="GO:0005524">
    <property type="term" value="F:ATP binding"/>
    <property type="evidence" value="ECO:0007669"/>
    <property type="project" value="UniProtKB-KW"/>
</dbReference>
<dbReference type="SMART" id="SM00885">
    <property type="entry name" value="D5_N"/>
    <property type="match status" value="1"/>
</dbReference>
<dbReference type="EMBL" id="MPJZ01000068">
    <property type="protein sequence ID" value="OLU44438.1"/>
    <property type="molecule type" value="Genomic_DNA"/>
</dbReference>
<proteinExistence type="predicted"/>
<sequence length="749" mass="85386">MRSFTIYTANVTGSSTNCLYPHAMTVDSEEALIAATSKDHVAARYTNNYRSRENFECSDVIPLDCDNDHSENPEDWMTPYKLSQLIPGVGFAVTFSKSHNKQKGNKSPRPRFHVFFPVEMICDEEKYTKLKQQIAYEFPFFDANAMDSARFLFGFESDGVIYQGDQTIVDFLENDPFADLDAQTEQIVQGQRNAIMSHIAGRLMKRYGNTEEAHNIFLEQAERCNPPLDEEELDHIWNSAAKFGKKVAGQKGYIPPEVFNSVCVLKPADFTDLGQVEILVSEYGRNLRYSTATGFLVYNGSYWEEDDPGAQRLIQELTDRQLEEAQAEKQKATLELIQNGAMDLLVTQGAKKAAPLFNKKQRIAYERFQQADLYEKFVLKRRDSKYISSVFKECRTKITVDSKLLDSLEFLLNTPSRTYDLRRGLSSPLDHSSGHLICKQTAVDPSNEGTEIWKEALNTFFQHDQELIDYVQKIVGLSAIGKVYVEALIIAYGEGRNGKSTFWNVISRVLGSYSGNMSADVLTIGWRRNVKPEMAEARGKRLLIAAELEEGMRLSTSNVKQLCSTDDIYAEKKYKDPFSYTPTHTLVLYTNHLPRVGSLDKGTWRRLIVIPFNAVIDGSSDIKNYADYLYEKAGGAILSWIIEGARKVIACGYRIEPPTKVADAIRNYRESSDWFSAFLEDCCEVDPSYVEKSGQVYDEYRNHSMRRNEHVRNCADFYQALDSAGFERFRNKKGRYIRGLRLKSEFDSE</sequence>
<dbReference type="GO" id="GO:0016787">
    <property type="term" value="F:hydrolase activity"/>
    <property type="evidence" value="ECO:0007669"/>
    <property type="project" value="UniProtKB-KW"/>
</dbReference>
<dbReference type="InterPro" id="IPR045455">
    <property type="entry name" value="NrS-1_pol-like_helicase"/>
</dbReference>
<dbReference type="PROSITE" id="PS51206">
    <property type="entry name" value="SF3_HELICASE_1"/>
    <property type="match status" value="1"/>
</dbReference>
<evidence type="ECO:0000256" key="1">
    <source>
        <dbReference type="ARBA" id="ARBA00022741"/>
    </source>
</evidence>
<feature type="domain" description="SF3 helicase" evidence="4">
    <location>
        <begin position="466"/>
        <end position="625"/>
    </location>
</feature>
<dbReference type="Pfam" id="PF08708">
    <property type="entry name" value="PriCT_1"/>
    <property type="match status" value="1"/>
</dbReference>
<dbReference type="InterPro" id="IPR014820">
    <property type="entry name" value="PriCT_1"/>
</dbReference>
<evidence type="ECO:0000313" key="5">
    <source>
        <dbReference type="EMBL" id="OLU44438.1"/>
    </source>
</evidence>
<evidence type="ECO:0000256" key="2">
    <source>
        <dbReference type="ARBA" id="ARBA00022801"/>
    </source>
</evidence>
<protein>
    <submittedName>
        <fullName evidence="5">DNA primase</fullName>
    </submittedName>
</protein>
<dbReference type="Gene3D" id="3.40.50.300">
    <property type="entry name" value="P-loop containing nucleotide triphosphate hydrolases"/>
    <property type="match status" value="1"/>
</dbReference>
<dbReference type="PANTHER" id="PTHR35372:SF2">
    <property type="entry name" value="SF3 HELICASE DOMAIN-CONTAINING PROTEIN"/>
    <property type="match status" value="1"/>
</dbReference>